<evidence type="ECO:0000256" key="2">
    <source>
        <dbReference type="ARBA" id="ARBA00023242"/>
    </source>
</evidence>
<dbReference type="PANTHER" id="PTHR46297">
    <property type="entry name" value="ZINC FINGER CCCH-TYPE WITH G PATCH DOMAIN-CONTAINING PROTEIN"/>
    <property type="match status" value="1"/>
</dbReference>
<feature type="region of interest" description="Disordered" evidence="3">
    <location>
        <begin position="182"/>
        <end position="230"/>
    </location>
</feature>
<reference evidence="5 6" key="1">
    <citation type="submission" date="2019-02" db="EMBL/GenBank/DDBJ databases">
        <title>Genome sequencing of the rare red list fungi Bondarzewia mesenterica.</title>
        <authorList>
            <person name="Buettner E."/>
            <person name="Kellner H."/>
        </authorList>
    </citation>
    <scope>NUCLEOTIDE SEQUENCE [LARGE SCALE GENOMIC DNA]</scope>
    <source>
        <strain evidence="5 6">DSM 108281</strain>
    </source>
</reference>
<comment type="caution">
    <text evidence="5">The sequence shown here is derived from an EMBL/GenBank/DDBJ whole genome shotgun (WGS) entry which is preliminary data.</text>
</comment>
<dbReference type="AlphaFoldDB" id="A0A4V3XGA7"/>
<feature type="domain" description="Tudor" evidence="4">
    <location>
        <begin position="344"/>
        <end position="406"/>
    </location>
</feature>
<feature type="region of interest" description="Disordered" evidence="3">
    <location>
        <begin position="1"/>
        <end position="41"/>
    </location>
</feature>
<evidence type="ECO:0000256" key="3">
    <source>
        <dbReference type="SAM" id="MobiDB-lite"/>
    </source>
</evidence>
<feature type="region of interest" description="Disordered" evidence="3">
    <location>
        <begin position="308"/>
        <end position="330"/>
    </location>
</feature>
<evidence type="ECO:0000256" key="1">
    <source>
        <dbReference type="ARBA" id="ARBA00004123"/>
    </source>
</evidence>
<evidence type="ECO:0000313" key="6">
    <source>
        <dbReference type="Proteomes" id="UP000310158"/>
    </source>
</evidence>
<feature type="compositionally biased region" description="Pro residues" evidence="3">
    <location>
        <begin position="1"/>
        <end position="17"/>
    </location>
</feature>
<dbReference type="Gene3D" id="2.30.30.140">
    <property type="match status" value="1"/>
</dbReference>
<organism evidence="5 6">
    <name type="scientific">Bondarzewia mesenterica</name>
    <dbReference type="NCBI Taxonomy" id="1095465"/>
    <lineage>
        <taxon>Eukaryota</taxon>
        <taxon>Fungi</taxon>
        <taxon>Dikarya</taxon>
        <taxon>Basidiomycota</taxon>
        <taxon>Agaricomycotina</taxon>
        <taxon>Agaricomycetes</taxon>
        <taxon>Russulales</taxon>
        <taxon>Bondarzewiaceae</taxon>
        <taxon>Bondarzewia</taxon>
    </lineage>
</organism>
<comment type="subcellular location">
    <subcellularLocation>
        <location evidence="1">Nucleus</location>
    </subcellularLocation>
</comment>
<feature type="compositionally biased region" description="Low complexity" evidence="3">
    <location>
        <begin position="392"/>
        <end position="401"/>
    </location>
</feature>
<dbReference type="InterPro" id="IPR002999">
    <property type="entry name" value="Tudor"/>
</dbReference>
<keyword evidence="6" id="KW-1185">Reference proteome</keyword>
<evidence type="ECO:0000313" key="5">
    <source>
        <dbReference type="EMBL" id="THH20623.1"/>
    </source>
</evidence>
<keyword evidence="2" id="KW-0539">Nucleus</keyword>
<dbReference type="EMBL" id="SGPL01000017">
    <property type="protein sequence ID" value="THH20623.1"/>
    <property type="molecule type" value="Genomic_DNA"/>
</dbReference>
<feature type="region of interest" description="Disordered" evidence="3">
    <location>
        <begin position="386"/>
        <end position="462"/>
    </location>
</feature>
<sequence length="575" mass="62335">HPLPVQPPPACRFPPSPLASSPPIDHNIQLQGKSKAKHPHSKIAISHPYARLFAAKKDGTKRRKIWNHALEKSVFTPQEISTMGAPHRRTIYIASLEAHVDRLHAQLLAMGLYPIPFDKLDPYKGLNSKTAKVTPSSPLPVPRLDRVFESQSMVSGLQHDTSHIKTKLLELERANLGLRNMLKKNDSGSSSALESPSQTSQSPPDPQQPAADSVSRRSAAPSATADFESRVAGAAGRVTLHSSHQTRDNSVPNPRSLIMDTTDLETYQVQLSQVETALSADPDNAELASLCSELKELIELTQAALAQSEASTSTSKPGAEGTPSSSSSRKLAAAAAAAQASAAHWSAGDECLAKYSGDGGWYPARINSVGGSPEKRVYSIVFKGVQHDGSGRSPRPQALARPLRRRRPSSFSFASSASSSSSKRKVSEAEEQEREKKRKKNEKKLEVRAAKAKEQNQKQATWQKFTKKSVKKGVHIAGVEGTSIFKTPDNPMGRVGVTGQRQGNDGLCFEEQAQIRSSARASLRRTSHDECVVCITDVGGKVDTDRRETDIVTYATSFSPILCTVLPDNTSLQRD</sequence>
<feature type="compositionally biased region" description="Basic and acidic residues" evidence="3">
    <location>
        <begin position="443"/>
        <end position="456"/>
    </location>
</feature>
<dbReference type="GO" id="GO:0005634">
    <property type="term" value="C:nucleus"/>
    <property type="evidence" value="ECO:0007669"/>
    <property type="project" value="UniProtKB-SubCell"/>
</dbReference>
<dbReference type="PROSITE" id="PS50304">
    <property type="entry name" value="TUDOR"/>
    <property type="match status" value="1"/>
</dbReference>
<dbReference type="Proteomes" id="UP000310158">
    <property type="component" value="Unassembled WGS sequence"/>
</dbReference>
<dbReference type="SUPFAM" id="SSF63748">
    <property type="entry name" value="Tudor/PWWP/MBT"/>
    <property type="match status" value="1"/>
</dbReference>
<dbReference type="OrthoDB" id="3245901at2759"/>
<feature type="compositionally biased region" description="Low complexity" evidence="3">
    <location>
        <begin position="409"/>
        <end position="421"/>
    </location>
</feature>
<feature type="region of interest" description="Disordered" evidence="3">
    <location>
        <begin position="238"/>
        <end position="257"/>
    </location>
</feature>
<accession>A0A4V3XGA7</accession>
<feature type="non-terminal residue" evidence="5">
    <location>
        <position position="1"/>
    </location>
</feature>
<feature type="compositionally biased region" description="Low complexity" evidence="3">
    <location>
        <begin position="195"/>
        <end position="213"/>
    </location>
</feature>
<protein>
    <recommendedName>
        <fullName evidence="4">Tudor domain-containing protein</fullName>
    </recommendedName>
</protein>
<proteinExistence type="predicted"/>
<gene>
    <name evidence="5" type="ORF">EW146_g774</name>
</gene>
<feature type="compositionally biased region" description="Polar residues" evidence="3">
    <location>
        <begin position="240"/>
        <end position="253"/>
    </location>
</feature>
<evidence type="ECO:0000259" key="4">
    <source>
        <dbReference type="PROSITE" id="PS50304"/>
    </source>
</evidence>
<name>A0A4V3XGA7_9AGAM</name>